<organism evidence="1 2">
    <name type="scientific">Corynespora cassiicola Philippines</name>
    <dbReference type="NCBI Taxonomy" id="1448308"/>
    <lineage>
        <taxon>Eukaryota</taxon>
        <taxon>Fungi</taxon>
        <taxon>Dikarya</taxon>
        <taxon>Ascomycota</taxon>
        <taxon>Pezizomycotina</taxon>
        <taxon>Dothideomycetes</taxon>
        <taxon>Pleosporomycetidae</taxon>
        <taxon>Pleosporales</taxon>
        <taxon>Corynesporascaceae</taxon>
        <taxon>Corynespora</taxon>
    </lineage>
</organism>
<dbReference type="STRING" id="1448308.A0A2T2N5J6"/>
<accession>A0A2T2N5J6</accession>
<proteinExistence type="predicted"/>
<dbReference type="OrthoDB" id="10253869at2759"/>
<dbReference type="EMBL" id="KZ678148">
    <property type="protein sequence ID" value="PSN60684.1"/>
    <property type="molecule type" value="Genomic_DNA"/>
</dbReference>
<protein>
    <submittedName>
        <fullName evidence="1">NRPS-like enzyme</fullName>
    </submittedName>
</protein>
<name>A0A2T2N5J6_CORCC</name>
<dbReference type="SUPFAM" id="SSF53474">
    <property type="entry name" value="alpha/beta-Hydrolases"/>
    <property type="match status" value="1"/>
</dbReference>
<gene>
    <name evidence="1" type="ORF">BS50DRAFT_655255</name>
</gene>
<evidence type="ECO:0000313" key="2">
    <source>
        <dbReference type="Proteomes" id="UP000240883"/>
    </source>
</evidence>
<reference evidence="1 2" key="1">
    <citation type="journal article" date="2018" name="Front. Microbiol.">
        <title>Genome-Wide Analysis of Corynespora cassiicola Leaf Fall Disease Putative Effectors.</title>
        <authorList>
            <person name="Lopez D."/>
            <person name="Ribeiro S."/>
            <person name="Label P."/>
            <person name="Fumanal B."/>
            <person name="Venisse J.S."/>
            <person name="Kohler A."/>
            <person name="de Oliveira R.R."/>
            <person name="Labutti K."/>
            <person name="Lipzen A."/>
            <person name="Lail K."/>
            <person name="Bauer D."/>
            <person name="Ohm R.A."/>
            <person name="Barry K.W."/>
            <person name="Spatafora J."/>
            <person name="Grigoriev I.V."/>
            <person name="Martin F.M."/>
            <person name="Pujade-Renaud V."/>
        </authorList>
    </citation>
    <scope>NUCLEOTIDE SEQUENCE [LARGE SCALE GENOMIC DNA]</scope>
    <source>
        <strain evidence="1 2">Philippines</strain>
    </source>
</reference>
<dbReference type="Proteomes" id="UP000240883">
    <property type="component" value="Unassembled WGS sequence"/>
</dbReference>
<dbReference type="InterPro" id="IPR029058">
    <property type="entry name" value="AB_hydrolase_fold"/>
</dbReference>
<keyword evidence="2" id="KW-1185">Reference proteome</keyword>
<dbReference type="AlphaFoldDB" id="A0A2T2N5J6"/>
<sequence length="199" mass="22816">MHWLATVAKRLHVNPRDSSLDDSPVRFLGSFNLPPQIKSRMRQLHWNCCLLYLAQFLGLLTEDEVEIMEQQPGFAIMPRDEALTRVICAAKHSRMEELGLRDSALARWVNVAYGLRSMAVDYEPSGKVHSINIFHAVPLKQVVASREEWISEHLCQWRYFSRTEPRFYAVGGAYYTMLGPEHVAEFAGKLKAVMKLRGV</sequence>
<evidence type="ECO:0000313" key="1">
    <source>
        <dbReference type="EMBL" id="PSN60684.1"/>
    </source>
</evidence>